<sequence length="217" mass="23588">MQSDAAKELILCSSSKDQGARPVAVQCSAVQSSQGSPASPASPVQSSPVQSSPVPSAPLPSPSPKAQGAGICRETERCCRVHASQAASRRARQRRRRRACDRLRQFRRRRRPGVTRARLYCTYNYSTTTSTPTRTSPTTAAPPPSEEGRLTPRLDRTHPQALGIFPLPTPPLPVPHFPPPSPLLVSTHRTSPTPKVKVEKKNWVPTGVRSSARLLSH</sequence>
<dbReference type="EMBL" id="JH921430">
    <property type="protein sequence ID" value="EKD19727.1"/>
    <property type="molecule type" value="Genomic_DNA"/>
</dbReference>
<feature type="region of interest" description="Disordered" evidence="1">
    <location>
        <begin position="178"/>
        <end position="217"/>
    </location>
</feature>
<feature type="region of interest" description="Disordered" evidence="1">
    <location>
        <begin position="126"/>
        <end position="150"/>
    </location>
</feature>
<dbReference type="KEGG" id="mbe:MBM_01679"/>
<dbReference type="HOGENOM" id="CLU_1272546_0_0_1"/>
<feature type="compositionally biased region" description="Low complexity" evidence="1">
    <location>
        <begin position="28"/>
        <end position="54"/>
    </location>
</feature>
<dbReference type="AlphaFoldDB" id="K1X3Z4"/>
<evidence type="ECO:0000256" key="1">
    <source>
        <dbReference type="SAM" id="MobiDB-lite"/>
    </source>
</evidence>
<gene>
    <name evidence="2" type="ORF">MBM_01679</name>
</gene>
<accession>K1X3Z4</accession>
<evidence type="ECO:0000313" key="3">
    <source>
        <dbReference type="Proteomes" id="UP000006753"/>
    </source>
</evidence>
<feature type="region of interest" description="Disordered" evidence="1">
    <location>
        <begin position="26"/>
        <end position="69"/>
    </location>
</feature>
<proteinExistence type="predicted"/>
<organism evidence="2 3">
    <name type="scientific">Marssonina brunnea f. sp. multigermtubi (strain MB_m1)</name>
    <name type="common">Marssonina leaf spot fungus</name>
    <dbReference type="NCBI Taxonomy" id="1072389"/>
    <lineage>
        <taxon>Eukaryota</taxon>
        <taxon>Fungi</taxon>
        <taxon>Dikarya</taxon>
        <taxon>Ascomycota</taxon>
        <taxon>Pezizomycotina</taxon>
        <taxon>Leotiomycetes</taxon>
        <taxon>Helotiales</taxon>
        <taxon>Drepanopezizaceae</taxon>
        <taxon>Drepanopeziza</taxon>
    </lineage>
</organism>
<name>K1X3Z4_MARBU</name>
<dbReference type="InParanoid" id="K1X3Z4"/>
<keyword evidence="3" id="KW-1185">Reference proteome</keyword>
<dbReference type="Proteomes" id="UP000006753">
    <property type="component" value="Unassembled WGS sequence"/>
</dbReference>
<protein>
    <submittedName>
        <fullName evidence="2">Uncharacterized protein</fullName>
    </submittedName>
</protein>
<feature type="compositionally biased region" description="Low complexity" evidence="1">
    <location>
        <begin position="126"/>
        <end position="139"/>
    </location>
</feature>
<feature type="region of interest" description="Disordered" evidence="1">
    <location>
        <begin position="1"/>
        <end position="20"/>
    </location>
</feature>
<reference evidence="2 3" key="1">
    <citation type="journal article" date="2012" name="BMC Genomics">
        <title>Sequencing the genome of Marssonina brunnea reveals fungus-poplar co-evolution.</title>
        <authorList>
            <person name="Zhu S."/>
            <person name="Cao Y.-Z."/>
            <person name="Jiang C."/>
            <person name="Tan B.-Y."/>
            <person name="Wang Z."/>
            <person name="Feng S."/>
            <person name="Zhang L."/>
            <person name="Su X.-H."/>
            <person name="Brejova B."/>
            <person name="Vinar T."/>
            <person name="Xu M."/>
            <person name="Wang M.-X."/>
            <person name="Zhang S.-G."/>
            <person name="Huang M.-R."/>
            <person name="Wu R."/>
            <person name="Zhou Y."/>
        </authorList>
    </citation>
    <scope>NUCLEOTIDE SEQUENCE [LARGE SCALE GENOMIC DNA]</scope>
    <source>
        <strain evidence="2 3">MB_m1</strain>
    </source>
</reference>
<evidence type="ECO:0000313" key="2">
    <source>
        <dbReference type="EMBL" id="EKD19727.1"/>
    </source>
</evidence>